<dbReference type="AlphaFoldDB" id="A0A840V1D1"/>
<dbReference type="PANTHER" id="PTHR43667">
    <property type="entry name" value="CYCLOPROPANE-FATTY-ACYL-PHOSPHOLIPID SYNTHASE"/>
    <property type="match status" value="1"/>
</dbReference>
<comment type="caution">
    <text evidence="1">The sequence shown here is derived from an EMBL/GenBank/DDBJ whole genome shotgun (WGS) entry which is preliminary data.</text>
</comment>
<dbReference type="Pfam" id="PF07103">
    <property type="entry name" value="DUF1365"/>
    <property type="match status" value="1"/>
</dbReference>
<dbReference type="InterPro" id="IPR029063">
    <property type="entry name" value="SAM-dependent_MTases_sf"/>
</dbReference>
<sequence>MNSRIYTGQLRHVRTHIANHHFVYSLHLYLLDLDELPMLQRDSNWFGHNRLRPVSLYDRDYLYPGEGGLRPKVQRALHDNGIARPAARIMLLTALRQFGYVFNPASFFYCLDDSGKVFCVLAQVNNTFGETHLYVLKNEGEDQTFHTEKMFHVSPFFPRTGRYHFDLTLPEDKLSLKINYFLEDHVALEASFTGTSRPLDSRTLARTVLLHPLRAVMTFPRILRQAARLYLQKGLKVYTKPEPCSALTIREAPPPLLERLGMKVVTGFLRKLDHGQLTMTLPKGEPLHFGSPGSLPQVAMTVHRPRFFQRVMLAADVGFGESFVENDWSTPDLVGLLSLLSHREEVINDRKLLAAVPGRIANFIAHLLRTNTPAGSRRNIREHYDLSNDLYRLFLDPTMSYSSGIFLSDDDSLEQSQHNKFRRMIALAGIGPEDHVLEIGCGWGGFALEAVRQTGCRLLGITISQQQYDWTTRRVKEEGLEDKIEVQLTDYRHVQGRFSKIVSIEMLEAVGHRHLPLYFRTLDRLLLPHGRIALQVISMPDQKYLQYRLGADWIRKHIFPGGHLPSFGAIVAAMTRSTGLNVCEMEDIGRHYVRTLTLWRQALLNQSEQVMALGFDAAFLRKWEYYFSYCEAGFRNRLIRNYMLALDRMGEAEQDRGGEEA</sequence>
<evidence type="ECO:0000313" key="2">
    <source>
        <dbReference type="Proteomes" id="UP000539642"/>
    </source>
</evidence>
<dbReference type="EMBL" id="JACHEO010000014">
    <property type="protein sequence ID" value="MBB5348668.1"/>
    <property type="molecule type" value="Genomic_DNA"/>
</dbReference>
<gene>
    <name evidence="1" type="ORF">HNQ81_002408</name>
</gene>
<evidence type="ECO:0000313" key="1">
    <source>
        <dbReference type="EMBL" id="MBB5348668.1"/>
    </source>
</evidence>
<dbReference type="InterPro" id="IPR010775">
    <property type="entry name" value="DUF1365"/>
</dbReference>
<keyword evidence="1" id="KW-0489">Methyltransferase</keyword>
<keyword evidence="2" id="KW-1185">Reference proteome</keyword>
<dbReference type="EC" id="2.1.1.79" evidence="1"/>
<dbReference type="Gene3D" id="3.40.50.150">
    <property type="entry name" value="Vaccinia Virus protein VP39"/>
    <property type="match status" value="1"/>
</dbReference>
<dbReference type="GO" id="GO:0008825">
    <property type="term" value="F:cyclopropane-fatty-acyl-phospholipid synthase activity"/>
    <property type="evidence" value="ECO:0007669"/>
    <property type="project" value="UniProtKB-EC"/>
</dbReference>
<name>A0A840V1D1_9BACT</name>
<dbReference type="Proteomes" id="UP000539642">
    <property type="component" value="Unassembled WGS sequence"/>
</dbReference>
<dbReference type="PANTHER" id="PTHR43667:SF2">
    <property type="entry name" value="FATTY ACID C-METHYL TRANSFERASE"/>
    <property type="match status" value="1"/>
</dbReference>
<keyword evidence="1" id="KW-0808">Transferase</keyword>
<dbReference type="SUPFAM" id="SSF53335">
    <property type="entry name" value="S-adenosyl-L-methionine-dependent methyltransferases"/>
    <property type="match status" value="1"/>
</dbReference>
<dbReference type="GO" id="GO:0032259">
    <property type="term" value="P:methylation"/>
    <property type="evidence" value="ECO:0007669"/>
    <property type="project" value="UniProtKB-KW"/>
</dbReference>
<dbReference type="Pfam" id="PF02353">
    <property type="entry name" value="CMAS"/>
    <property type="match status" value="1"/>
</dbReference>
<organism evidence="1 2">
    <name type="scientific">Desulfoprunum benzoelyticum</name>
    <dbReference type="NCBI Taxonomy" id="1506996"/>
    <lineage>
        <taxon>Bacteria</taxon>
        <taxon>Pseudomonadati</taxon>
        <taxon>Thermodesulfobacteriota</taxon>
        <taxon>Desulfobulbia</taxon>
        <taxon>Desulfobulbales</taxon>
        <taxon>Desulfobulbaceae</taxon>
        <taxon>Desulfoprunum</taxon>
    </lineage>
</organism>
<proteinExistence type="predicted"/>
<dbReference type="RefSeq" id="WP_183351503.1">
    <property type="nucleotide sequence ID" value="NZ_JACHEO010000014.1"/>
</dbReference>
<protein>
    <submittedName>
        <fullName evidence="1">Cyclopropane-fatty-acyl-phospholipid synthase</fullName>
        <ecNumber evidence="1">2.1.1.79</ecNumber>
    </submittedName>
</protein>
<dbReference type="InterPro" id="IPR050723">
    <property type="entry name" value="CFA/CMAS"/>
</dbReference>
<accession>A0A840V1D1</accession>
<reference evidence="1 2" key="1">
    <citation type="submission" date="2020-08" db="EMBL/GenBank/DDBJ databases">
        <title>Genomic Encyclopedia of Type Strains, Phase IV (KMG-IV): sequencing the most valuable type-strain genomes for metagenomic binning, comparative biology and taxonomic classification.</title>
        <authorList>
            <person name="Goeker M."/>
        </authorList>
    </citation>
    <scope>NUCLEOTIDE SEQUENCE [LARGE SCALE GENOMIC DNA]</scope>
    <source>
        <strain evidence="1 2">DSM 28570</strain>
    </source>
</reference>
<dbReference type="CDD" id="cd02440">
    <property type="entry name" value="AdoMet_MTases"/>
    <property type="match status" value="1"/>
</dbReference>